<protein>
    <submittedName>
        <fullName evidence="1">Uncharacterized protein</fullName>
    </submittedName>
</protein>
<sequence length="75" mass="8396">MDFAERLLPPGQSIDQYAADVARPEMIQMMLDSGNLQWDEQRAATALGHLGAYGDLELMQQIFQLHSPLREDHGG</sequence>
<dbReference type="EMBL" id="RCMK01004433">
    <property type="protein sequence ID" value="KAG2871532.1"/>
    <property type="molecule type" value="Genomic_DNA"/>
</dbReference>
<proteinExistence type="predicted"/>
<organism evidence="1 2">
    <name type="scientific">Phytophthora cactorum</name>
    <dbReference type="NCBI Taxonomy" id="29920"/>
    <lineage>
        <taxon>Eukaryota</taxon>
        <taxon>Sar</taxon>
        <taxon>Stramenopiles</taxon>
        <taxon>Oomycota</taxon>
        <taxon>Peronosporomycetes</taxon>
        <taxon>Peronosporales</taxon>
        <taxon>Peronosporaceae</taxon>
        <taxon>Phytophthora</taxon>
    </lineage>
</organism>
<name>A0A8T1A695_9STRA</name>
<gene>
    <name evidence="1" type="ORF">PC117_g28233</name>
</gene>
<comment type="caution">
    <text evidence="1">The sequence shown here is derived from an EMBL/GenBank/DDBJ whole genome shotgun (WGS) entry which is preliminary data.</text>
</comment>
<accession>A0A8T1A695</accession>
<dbReference type="AlphaFoldDB" id="A0A8T1A695"/>
<evidence type="ECO:0000313" key="1">
    <source>
        <dbReference type="EMBL" id="KAG2871532.1"/>
    </source>
</evidence>
<evidence type="ECO:0000313" key="2">
    <source>
        <dbReference type="Proteomes" id="UP000736787"/>
    </source>
</evidence>
<reference evidence="1" key="1">
    <citation type="submission" date="2018-10" db="EMBL/GenBank/DDBJ databases">
        <title>Effector identification in a new, highly contiguous assembly of the strawberry crown rot pathogen Phytophthora cactorum.</title>
        <authorList>
            <person name="Armitage A.D."/>
            <person name="Nellist C.F."/>
            <person name="Bates H."/>
            <person name="Vickerstaff R.J."/>
            <person name="Harrison R.J."/>
        </authorList>
    </citation>
    <scope>NUCLEOTIDE SEQUENCE</scope>
    <source>
        <strain evidence="1">4040</strain>
    </source>
</reference>
<dbReference type="Proteomes" id="UP000736787">
    <property type="component" value="Unassembled WGS sequence"/>
</dbReference>